<proteinExistence type="predicted"/>
<sequence length="71" mass="8311">MNNFENNRILAQENFVLSHLFTIFVHRVNDRQTILMSMNVRGEVPEWLNGHAWKACVSLRVPRVRIPLSPP</sequence>
<organism evidence="1">
    <name type="scientific">uncultured Aureispira sp</name>
    <dbReference type="NCBI Taxonomy" id="1331704"/>
    <lineage>
        <taxon>Bacteria</taxon>
        <taxon>Pseudomonadati</taxon>
        <taxon>Bacteroidota</taxon>
        <taxon>Saprospiria</taxon>
        <taxon>Saprospirales</taxon>
        <taxon>Saprospiraceae</taxon>
        <taxon>Aureispira</taxon>
        <taxon>environmental samples</taxon>
    </lineage>
</organism>
<dbReference type="AntiFam" id="ANF00015">
    <property type="entry name" value="tRNA translation"/>
</dbReference>
<dbReference type="EMBL" id="CACVAQ010000329">
    <property type="protein sequence ID" value="CAA6823543.1"/>
    <property type="molecule type" value="Genomic_DNA"/>
</dbReference>
<dbReference type="AlphaFoldDB" id="A0A6S6U3R8"/>
<reference evidence="1" key="1">
    <citation type="submission" date="2020-01" db="EMBL/GenBank/DDBJ databases">
        <authorList>
            <person name="Meier V. D."/>
            <person name="Meier V D."/>
        </authorList>
    </citation>
    <scope>NUCLEOTIDE SEQUENCE</scope>
    <source>
        <strain evidence="1">HLG_WM_MAG_10</strain>
    </source>
</reference>
<protein>
    <submittedName>
        <fullName evidence="1">Uncharacterized protein</fullName>
    </submittedName>
</protein>
<accession>A0A6S6U3R8</accession>
<gene>
    <name evidence="1" type="ORF">HELGO_WM47284</name>
</gene>
<evidence type="ECO:0000313" key="1">
    <source>
        <dbReference type="EMBL" id="CAA6823543.1"/>
    </source>
</evidence>
<name>A0A6S6U3R8_9BACT</name>